<accession>A0A7I9Y3X1</accession>
<proteinExistence type="predicted"/>
<dbReference type="EMBL" id="BLKY01000001">
    <property type="protein sequence ID" value="GFG87900.1"/>
    <property type="molecule type" value="Genomic_DNA"/>
</dbReference>
<gene>
    <name evidence="1" type="ORF">MALGJ_00420</name>
    <name evidence="2" type="ORF">MALGJ_45760</name>
</gene>
<evidence type="ECO:0000313" key="2">
    <source>
        <dbReference type="EMBL" id="GFG87900.1"/>
    </source>
</evidence>
<dbReference type="AlphaFoldDB" id="A0A7I9Y3X1"/>
<sequence length="181" mass="20405">MLTTDQRWLLRAVGGWAMRDCLIGPVGVDHLMESMQGCSGSRVRGGPEWLSHGYQCRKGKILSPMFGEPVVTVTKAQLNRYARELPQAITDELRAVRKAMHTGHQRTWEWCRCPYEHTPPNPHSGVCRSYHPSGAQVEAHYAELRRLGARQERALNRALGFEEVTDDEPVGQLELFELGVA</sequence>
<evidence type="ECO:0000313" key="3">
    <source>
        <dbReference type="Proteomes" id="UP000465305"/>
    </source>
</evidence>
<dbReference type="RefSeq" id="WP_083037682.1">
    <property type="nucleotide sequence ID" value="NZ_BLKY01000001.1"/>
</dbReference>
<comment type="caution">
    <text evidence="1">The sequence shown here is derived from an EMBL/GenBank/DDBJ whole genome shotgun (WGS) entry which is preliminary data.</text>
</comment>
<reference evidence="1" key="2">
    <citation type="submission" date="2020-02" db="EMBL/GenBank/DDBJ databases">
        <authorList>
            <person name="Matsumoto Y."/>
            <person name="Motooka D."/>
            <person name="Nakamura S."/>
        </authorList>
    </citation>
    <scope>NUCLEOTIDE SEQUENCE</scope>
    <source>
        <strain evidence="1">JCM 30723</strain>
    </source>
</reference>
<dbReference type="EMBL" id="BLKY01000001">
    <property type="protein sequence ID" value="GFG83366.1"/>
    <property type="molecule type" value="Genomic_DNA"/>
</dbReference>
<dbReference type="Proteomes" id="UP000465305">
    <property type="component" value="Unassembled WGS sequence"/>
</dbReference>
<organism evidence="1 3">
    <name type="scientific">Mycolicibacter algericus</name>
    <name type="common">Mycobacterium algericum</name>
    <dbReference type="NCBI Taxonomy" id="1288388"/>
    <lineage>
        <taxon>Bacteria</taxon>
        <taxon>Bacillati</taxon>
        <taxon>Actinomycetota</taxon>
        <taxon>Actinomycetes</taxon>
        <taxon>Mycobacteriales</taxon>
        <taxon>Mycobacteriaceae</taxon>
        <taxon>Mycolicibacter</taxon>
    </lineage>
</organism>
<name>A0A7I9Y3X1_MYCAL</name>
<evidence type="ECO:0000313" key="1">
    <source>
        <dbReference type="EMBL" id="GFG83366.1"/>
    </source>
</evidence>
<reference evidence="1 3" key="1">
    <citation type="journal article" date="2019" name="Emerg. Microbes Infect.">
        <title>Comprehensive subspecies identification of 175 nontuberculous mycobacteria species based on 7547 genomic profiles.</title>
        <authorList>
            <person name="Matsumoto Y."/>
            <person name="Kinjo T."/>
            <person name="Motooka D."/>
            <person name="Nabeya D."/>
            <person name="Jung N."/>
            <person name="Uechi K."/>
            <person name="Horii T."/>
            <person name="Iida T."/>
            <person name="Fujita J."/>
            <person name="Nakamura S."/>
        </authorList>
    </citation>
    <scope>NUCLEOTIDE SEQUENCE [LARGE SCALE GENOMIC DNA]</scope>
    <source>
        <strain evidence="1 3">JCM 30723</strain>
    </source>
</reference>
<protein>
    <submittedName>
        <fullName evidence="1">Uncharacterized protein</fullName>
    </submittedName>
</protein>